<dbReference type="Pfam" id="PF00328">
    <property type="entry name" value="His_Phos_2"/>
    <property type="match status" value="1"/>
</dbReference>
<sequence length="304" mass="35181">MNILLFKCMLTLAVIKLTISINTNNSTLKQLIVVTNQQRVIANEITKKLNRKFNIHYPKEAIYSKLTDLDVINLEDLGKYLKIKYFNFSDSAINPLSLKVYNTDSNNYNISAHTILSQIFQNHTFYFKEKQSLIFPVGPLEIASLDIYLTFKLEYQDYLKLSSGKEDILKNISQQSQIDFKDYILFSLKANQLLNQKYLNLSFPEWAQKNLKEIISAQNYLYNFLYGDKNIAKIISGPLLNYIVTELKNQIFINPFVLYLTDDSMLCSMLTLINSPCNSTPEMASSLIFEVSETSNKEHYVKVF</sequence>
<dbReference type="InterPro" id="IPR000560">
    <property type="entry name" value="His_Pase_clade-2"/>
</dbReference>
<name>A0A813RMD4_9BILA</name>
<organism evidence="2 3">
    <name type="scientific">Brachionus calyciflorus</name>
    <dbReference type="NCBI Taxonomy" id="104777"/>
    <lineage>
        <taxon>Eukaryota</taxon>
        <taxon>Metazoa</taxon>
        <taxon>Spiralia</taxon>
        <taxon>Gnathifera</taxon>
        <taxon>Rotifera</taxon>
        <taxon>Eurotatoria</taxon>
        <taxon>Monogononta</taxon>
        <taxon>Pseudotrocha</taxon>
        <taxon>Ploima</taxon>
        <taxon>Brachionidae</taxon>
        <taxon>Brachionus</taxon>
    </lineage>
</organism>
<feature type="chain" id="PRO_5032777972" evidence="1">
    <location>
        <begin position="21"/>
        <end position="304"/>
    </location>
</feature>
<dbReference type="SUPFAM" id="SSF53254">
    <property type="entry name" value="Phosphoglycerate mutase-like"/>
    <property type="match status" value="1"/>
</dbReference>
<evidence type="ECO:0000256" key="1">
    <source>
        <dbReference type="SAM" id="SignalP"/>
    </source>
</evidence>
<evidence type="ECO:0000313" key="2">
    <source>
        <dbReference type="EMBL" id="CAF0784434.1"/>
    </source>
</evidence>
<protein>
    <submittedName>
        <fullName evidence="2">Uncharacterized protein</fullName>
    </submittedName>
</protein>
<proteinExistence type="predicted"/>
<dbReference type="AlphaFoldDB" id="A0A813RMD4"/>
<dbReference type="Proteomes" id="UP000663879">
    <property type="component" value="Unassembled WGS sequence"/>
</dbReference>
<dbReference type="Gene3D" id="3.40.50.1240">
    <property type="entry name" value="Phosphoglycerate mutase-like"/>
    <property type="match status" value="1"/>
</dbReference>
<keyword evidence="3" id="KW-1185">Reference proteome</keyword>
<keyword evidence="1" id="KW-0732">Signal</keyword>
<dbReference type="OrthoDB" id="10181119at2759"/>
<feature type="signal peptide" evidence="1">
    <location>
        <begin position="1"/>
        <end position="20"/>
    </location>
</feature>
<dbReference type="EMBL" id="CAJNOC010000627">
    <property type="protein sequence ID" value="CAF0784434.1"/>
    <property type="molecule type" value="Genomic_DNA"/>
</dbReference>
<comment type="caution">
    <text evidence="2">The sequence shown here is derived from an EMBL/GenBank/DDBJ whole genome shotgun (WGS) entry which is preliminary data.</text>
</comment>
<accession>A0A813RMD4</accession>
<dbReference type="InterPro" id="IPR029033">
    <property type="entry name" value="His_PPase_superfam"/>
</dbReference>
<reference evidence="2" key="1">
    <citation type="submission" date="2021-02" db="EMBL/GenBank/DDBJ databases">
        <authorList>
            <person name="Nowell W R."/>
        </authorList>
    </citation>
    <scope>NUCLEOTIDE SEQUENCE</scope>
    <source>
        <strain evidence="2">Ploen Becks lab</strain>
    </source>
</reference>
<gene>
    <name evidence="2" type="ORF">OXX778_LOCUS5636</name>
</gene>
<evidence type="ECO:0000313" key="3">
    <source>
        <dbReference type="Proteomes" id="UP000663879"/>
    </source>
</evidence>
<feature type="non-terminal residue" evidence="2">
    <location>
        <position position="304"/>
    </location>
</feature>